<reference evidence="2 3" key="1">
    <citation type="submission" date="2019-01" db="EMBL/GenBank/DDBJ databases">
        <title>Sphingorhabdus lacus sp.nov., isolated from an oligotrophic freshwater lake.</title>
        <authorList>
            <person name="Park M."/>
        </authorList>
    </citation>
    <scope>NUCLEOTIDE SEQUENCE [LARGE SCALE GENOMIC DNA]</scope>
    <source>
        <strain evidence="2 3">IMCC26285</strain>
    </source>
</reference>
<organism evidence="2 3">
    <name type="scientific">Sphingorhabdus profundilacus</name>
    <dbReference type="NCBI Taxonomy" id="2509718"/>
    <lineage>
        <taxon>Bacteria</taxon>
        <taxon>Pseudomonadati</taxon>
        <taxon>Pseudomonadota</taxon>
        <taxon>Alphaproteobacteria</taxon>
        <taxon>Sphingomonadales</taxon>
        <taxon>Sphingomonadaceae</taxon>
        <taxon>Sphingorhabdus</taxon>
    </lineage>
</organism>
<keyword evidence="3" id="KW-1185">Reference proteome</keyword>
<evidence type="ECO:0000259" key="1">
    <source>
        <dbReference type="Pfam" id="PF07238"/>
    </source>
</evidence>
<protein>
    <submittedName>
        <fullName evidence="2">PilZ domain-containing protein</fullName>
    </submittedName>
</protein>
<sequence length="115" mass="13558">MTRSFRSRQLAEHRHLFNSRQYPRGEVTIPGEIRERGGGKQKVAVIDLSQSGFKMHCMFLIPQDRTVFLTMQGLEPLEARIAWHSEDFYGCEFKRPLYQAVFEHVIRTYPMLRKA</sequence>
<proteinExistence type="predicted"/>
<dbReference type="Pfam" id="PF07238">
    <property type="entry name" value="PilZ"/>
    <property type="match status" value="1"/>
</dbReference>
<dbReference type="Gene3D" id="2.40.10.220">
    <property type="entry name" value="predicted glycosyltransferase like domains"/>
    <property type="match status" value="1"/>
</dbReference>
<dbReference type="EMBL" id="SDWJ01000001">
    <property type="protein sequence ID" value="MVZ96482.1"/>
    <property type="molecule type" value="Genomic_DNA"/>
</dbReference>
<evidence type="ECO:0000313" key="3">
    <source>
        <dbReference type="Proteomes" id="UP000471147"/>
    </source>
</evidence>
<accession>A0A6I4LSS9</accession>
<evidence type="ECO:0000313" key="2">
    <source>
        <dbReference type="EMBL" id="MVZ96482.1"/>
    </source>
</evidence>
<name>A0A6I4LSS9_9SPHN</name>
<comment type="caution">
    <text evidence="2">The sequence shown here is derived from an EMBL/GenBank/DDBJ whole genome shotgun (WGS) entry which is preliminary data.</text>
</comment>
<dbReference type="SUPFAM" id="SSF141371">
    <property type="entry name" value="PilZ domain-like"/>
    <property type="match status" value="1"/>
</dbReference>
<feature type="domain" description="PilZ" evidence="1">
    <location>
        <begin position="19"/>
        <end position="97"/>
    </location>
</feature>
<gene>
    <name evidence="2" type="ORF">EUU23_02035</name>
</gene>
<dbReference type="AlphaFoldDB" id="A0A6I4LSS9"/>
<dbReference type="GO" id="GO:0035438">
    <property type="term" value="F:cyclic-di-GMP binding"/>
    <property type="evidence" value="ECO:0007669"/>
    <property type="project" value="InterPro"/>
</dbReference>
<dbReference type="InterPro" id="IPR009875">
    <property type="entry name" value="PilZ_domain"/>
</dbReference>
<dbReference type="Proteomes" id="UP000471147">
    <property type="component" value="Unassembled WGS sequence"/>
</dbReference>